<protein>
    <submittedName>
        <fullName evidence="1">Uncharacterized protein</fullName>
    </submittedName>
</protein>
<comment type="caution">
    <text evidence="1">The sequence shown here is derived from an EMBL/GenBank/DDBJ whole genome shotgun (WGS) entry which is preliminary data.</text>
</comment>
<name>A0ABR0PLT4_GOSAR</name>
<evidence type="ECO:0000313" key="1">
    <source>
        <dbReference type="EMBL" id="KAK5825298.1"/>
    </source>
</evidence>
<dbReference type="EMBL" id="JARKNE010000006">
    <property type="protein sequence ID" value="KAK5825298.1"/>
    <property type="molecule type" value="Genomic_DNA"/>
</dbReference>
<proteinExistence type="predicted"/>
<organism evidence="1 2">
    <name type="scientific">Gossypium arboreum</name>
    <name type="common">Tree cotton</name>
    <name type="synonym">Gossypium nanking</name>
    <dbReference type="NCBI Taxonomy" id="29729"/>
    <lineage>
        <taxon>Eukaryota</taxon>
        <taxon>Viridiplantae</taxon>
        <taxon>Streptophyta</taxon>
        <taxon>Embryophyta</taxon>
        <taxon>Tracheophyta</taxon>
        <taxon>Spermatophyta</taxon>
        <taxon>Magnoliopsida</taxon>
        <taxon>eudicotyledons</taxon>
        <taxon>Gunneridae</taxon>
        <taxon>Pentapetalae</taxon>
        <taxon>rosids</taxon>
        <taxon>malvids</taxon>
        <taxon>Malvales</taxon>
        <taxon>Malvaceae</taxon>
        <taxon>Malvoideae</taxon>
        <taxon>Gossypium</taxon>
    </lineage>
</organism>
<reference evidence="1 2" key="1">
    <citation type="submission" date="2023-03" db="EMBL/GenBank/DDBJ databases">
        <title>WGS of Gossypium arboreum.</title>
        <authorList>
            <person name="Yu D."/>
        </authorList>
    </citation>
    <scope>NUCLEOTIDE SEQUENCE [LARGE SCALE GENOMIC DNA]</scope>
    <source>
        <tissue evidence="1">Leaf</tissue>
    </source>
</reference>
<keyword evidence="2" id="KW-1185">Reference proteome</keyword>
<accession>A0ABR0PLT4</accession>
<sequence>MACFLCPFHGLIDGNYDHCIDWLEDVLRELDNKATTDFFTQLWNCWNDRNKMVFQGKMDATLVVCERAQTLSKDFRSLG</sequence>
<dbReference type="Proteomes" id="UP001358586">
    <property type="component" value="Chromosome 6"/>
</dbReference>
<evidence type="ECO:0000313" key="2">
    <source>
        <dbReference type="Proteomes" id="UP001358586"/>
    </source>
</evidence>
<gene>
    <name evidence="1" type="ORF">PVK06_020113</name>
</gene>